<protein>
    <submittedName>
        <fullName evidence="3">Uncharacterized protein</fullName>
    </submittedName>
</protein>
<reference evidence="3 4" key="1">
    <citation type="submission" date="2023-10" db="EMBL/GenBank/DDBJ databases">
        <authorList>
            <person name="Maclean D."/>
            <person name="Macfadyen A."/>
        </authorList>
    </citation>
    <scope>NUCLEOTIDE SEQUENCE [LARGE SCALE GENOMIC DNA]</scope>
</reference>
<feature type="region of interest" description="Disordered" evidence="1">
    <location>
        <begin position="386"/>
        <end position="415"/>
    </location>
</feature>
<comment type="caution">
    <text evidence="3">The sequence shown here is derived from an EMBL/GenBank/DDBJ whole genome shotgun (WGS) entry which is preliminary data.</text>
</comment>
<feature type="chain" id="PRO_5043673534" evidence="2">
    <location>
        <begin position="23"/>
        <end position="550"/>
    </location>
</feature>
<feature type="compositionally biased region" description="Low complexity" evidence="1">
    <location>
        <begin position="405"/>
        <end position="415"/>
    </location>
</feature>
<keyword evidence="4" id="KW-1185">Reference proteome</keyword>
<sequence>MISPIAIAIVLVLSRTAPAAYGTTQEPQALLLQHPASAPKAKLAPPSCRDAAAALPHCGLDDNSLGCEATDMSEEVQSLQKAADWFRFPHKGVIETFLRFELELSSAQQHSYVPAAPIMQPSTSPPLWPEELPATHFYLKMQVDMDTMLDMLRVILDALSDAGHTQLVIASQSTRHHPALAMLQLLTTTVTHLRSATQARIFKPLRSQDSSESFVDIPEPIWASIPPATSNPVLPAQPSLFITDMPSPGGQEDERTQGLVWEHVLLIVAAALTWACVLPGTREPTLAAAAWLCSAITRLGRQAYPLALALTRLVASMAAERSRRRLAAAARASPSTAVRAWATEAAELDMFTTAVERTVPTEPAALIQPITMQTSTAAVKTDDNFGNAGQHLPLPAHHGPAATKPSATCSAASRPSAPRAGTTICLIAHQHAGAMCSFDIASGGPIKAKAMQTTEKAQTCFTLKPIKAKAKQAAEKVQTFFKKVAKKATAARAAASKCNISACCFKRQTECGEDEVYQTLVLGPSLYLDSLHEVDQSTLRWMSSLRKTGA</sequence>
<evidence type="ECO:0000313" key="4">
    <source>
        <dbReference type="Proteomes" id="UP001314263"/>
    </source>
</evidence>
<accession>A0AAV1HUN1</accession>
<name>A0AAV1HUN1_9CHLO</name>
<evidence type="ECO:0000313" key="3">
    <source>
        <dbReference type="EMBL" id="CAK0750208.1"/>
    </source>
</evidence>
<evidence type="ECO:0000256" key="1">
    <source>
        <dbReference type="SAM" id="MobiDB-lite"/>
    </source>
</evidence>
<keyword evidence="2" id="KW-0732">Signal</keyword>
<dbReference type="Proteomes" id="UP001314263">
    <property type="component" value="Unassembled WGS sequence"/>
</dbReference>
<gene>
    <name evidence="3" type="ORF">CVIRNUC_001972</name>
</gene>
<evidence type="ECO:0000256" key="2">
    <source>
        <dbReference type="SAM" id="SignalP"/>
    </source>
</evidence>
<dbReference type="EMBL" id="CAUYUE010000003">
    <property type="protein sequence ID" value="CAK0750208.1"/>
    <property type="molecule type" value="Genomic_DNA"/>
</dbReference>
<organism evidence="3 4">
    <name type="scientific">Coccomyxa viridis</name>
    <dbReference type="NCBI Taxonomy" id="1274662"/>
    <lineage>
        <taxon>Eukaryota</taxon>
        <taxon>Viridiplantae</taxon>
        <taxon>Chlorophyta</taxon>
        <taxon>core chlorophytes</taxon>
        <taxon>Trebouxiophyceae</taxon>
        <taxon>Trebouxiophyceae incertae sedis</taxon>
        <taxon>Coccomyxaceae</taxon>
        <taxon>Coccomyxa</taxon>
    </lineage>
</organism>
<dbReference type="AlphaFoldDB" id="A0AAV1HUN1"/>
<proteinExistence type="predicted"/>
<feature type="signal peptide" evidence="2">
    <location>
        <begin position="1"/>
        <end position="22"/>
    </location>
</feature>